<sequence>MENHPLNRRMAILQTKYPLDIINPKPGLCRRRAWLWNIWAHRPHTRPVYWPLHSYRPRIRP</sequence>
<reference evidence="2" key="1">
    <citation type="journal article" date="2015" name="PLoS Genet.">
        <title>The dynamic genome and transcriptome of the human fungal pathogen Blastomyces and close relative Emmonsia.</title>
        <authorList>
            <person name="Munoz J.F."/>
            <person name="Gauthier G.M."/>
            <person name="Desjardins C.A."/>
            <person name="Gallo J.E."/>
            <person name="Holder J."/>
            <person name="Sullivan T.D."/>
            <person name="Marty A.J."/>
            <person name="Carmen J.C."/>
            <person name="Chen Z."/>
            <person name="Ding L."/>
            <person name="Gujja S."/>
            <person name="Magrini V."/>
            <person name="Misas E."/>
            <person name="Mitreva M."/>
            <person name="Priest M."/>
            <person name="Saif S."/>
            <person name="Whiston E.A."/>
            <person name="Young S."/>
            <person name="Zeng Q."/>
            <person name="Goldman W.E."/>
            <person name="Mardis E.R."/>
            <person name="Taylor J.W."/>
            <person name="McEwen J.G."/>
            <person name="Clay O.K."/>
            <person name="Klein B.S."/>
            <person name="Cuomo C.A."/>
        </authorList>
    </citation>
    <scope>NUCLEOTIDE SEQUENCE [LARGE SCALE GENOMIC DNA]</scope>
    <source>
        <strain evidence="2">UAMH 139</strain>
    </source>
</reference>
<keyword evidence="2" id="KW-1185">Reference proteome</keyword>
<dbReference type="EMBL" id="LDEV01003395">
    <property type="protein sequence ID" value="KLJ05944.1"/>
    <property type="molecule type" value="Genomic_DNA"/>
</dbReference>
<protein>
    <submittedName>
        <fullName evidence="1">Uncharacterized protein</fullName>
    </submittedName>
</protein>
<name>A0A0H1B3D4_9EURO</name>
<gene>
    <name evidence="1" type="ORF">EMPG_10652</name>
</gene>
<dbReference type="Proteomes" id="UP000053573">
    <property type="component" value="Unassembled WGS sequence"/>
</dbReference>
<evidence type="ECO:0000313" key="2">
    <source>
        <dbReference type="Proteomes" id="UP000053573"/>
    </source>
</evidence>
<accession>A0A0H1B3D4</accession>
<dbReference type="AlphaFoldDB" id="A0A0H1B3D4"/>
<comment type="caution">
    <text evidence="1">The sequence shown here is derived from an EMBL/GenBank/DDBJ whole genome shotgun (WGS) entry which is preliminary data.</text>
</comment>
<organism evidence="1 2">
    <name type="scientific">Blastomyces silverae</name>
    <dbReference type="NCBI Taxonomy" id="2060906"/>
    <lineage>
        <taxon>Eukaryota</taxon>
        <taxon>Fungi</taxon>
        <taxon>Dikarya</taxon>
        <taxon>Ascomycota</taxon>
        <taxon>Pezizomycotina</taxon>
        <taxon>Eurotiomycetes</taxon>
        <taxon>Eurotiomycetidae</taxon>
        <taxon>Onygenales</taxon>
        <taxon>Ajellomycetaceae</taxon>
        <taxon>Blastomyces</taxon>
    </lineage>
</organism>
<evidence type="ECO:0000313" key="1">
    <source>
        <dbReference type="EMBL" id="KLJ05944.1"/>
    </source>
</evidence>
<proteinExistence type="predicted"/>